<evidence type="ECO:0000313" key="3">
    <source>
        <dbReference type="Proteomes" id="UP000006810"/>
    </source>
</evidence>
<dbReference type="HOGENOM" id="CLU_441327_0_0_14"/>
<dbReference type="KEGG" id="mfp:MBIO_0542"/>
<dbReference type="EMBL" id="AP009608">
    <property type="protein sequence ID" value="BAH69807.1"/>
    <property type="molecule type" value="Genomic_DNA"/>
</dbReference>
<dbReference type="RefSeq" id="WP_015511028.1">
    <property type="nucleotide sequence ID" value="NC_021002.1"/>
</dbReference>
<feature type="coiled-coil region" evidence="1">
    <location>
        <begin position="123"/>
        <end position="174"/>
    </location>
</feature>
<evidence type="ECO:0000313" key="2">
    <source>
        <dbReference type="EMBL" id="BAH69807.1"/>
    </source>
</evidence>
<protein>
    <submittedName>
        <fullName evidence="2">Uncharacterized protein</fullName>
    </submittedName>
</protein>
<dbReference type="Proteomes" id="UP000006810">
    <property type="component" value="Chromosome"/>
</dbReference>
<accession>C4XF85</accession>
<proteinExistence type="predicted"/>
<reference evidence="2 3" key="1">
    <citation type="journal article" date="2009" name="Curr. Microbiol.">
        <title>Molecular cloning and expression of a novel cholinephosphotransferase involved in glycoglycerophospholipid biosynthesis of Mycoplasma fermentans.</title>
        <authorList>
            <person name="Ishida N."/>
            <person name="Irikura D."/>
            <person name="Matsuda K."/>
            <person name="Sato S."/>
            <person name="Asano K."/>
        </authorList>
    </citation>
    <scope>NUCLEOTIDE SEQUENCE [LARGE SCALE GENOMIC DNA]</scope>
    <source>
        <strain evidence="3">ATCC 19989 / NBRC 14854 / NCTC 10117 / PG18</strain>
    </source>
</reference>
<evidence type="ECO:0000256" key="1">
    <source>
        <dbReference type="SAM" id="Coils"/>
    </source>
</evidence>
<keyword evidence="1" id="KW-0175">Coiled coil</keyword>
<organism evidence="2 3">
    <name type="scientific">Mycoplasmopsis fermentans (strain ATCC 19989 / NBRC 14854 / NCTC 10117 / PG18)</name>
    <name type="common">Mycoplasma fermentans</name>
    <dbReference type="NCBI Taxonomy" id="496833"/>
    <lineage>
        <taxon>Bacteria</taxon>
        <taxon>Bacillati</taxon>
        <taxon>Mycoplasmatota</taxon>
        <taxon>Mycoplasmoidales</taxon>
        <taxon>Metamycoplasmataceae</taxon>
        <taxon>Mycoplasmopsis</taxon>
    </lineage>
</organism>
<gene>
    <name evidence="2" type="ordered locus">MBIO_0542</name>
</gene>
<dbReference type="PATRIC" id="fig|496833.3.peg.128"/>
<name>C4XF85_MYCFP</name>
<dbReference type="AlphaFoldDB" id="C4XF85"/>
<keyword evidence="3" id="KW-1185">Reference proteome</keyword>
<sequence>MKKNKIFNSLLLTPLIITPITSCGSKPEEKKSFPLPRSCTDYDKKELNKIVEKNTKWIENSKTHKLVKYIDYDFFYDVVKKWYCDDNNNLKSDNFYFPVLDKLSVLQKEDDIALVSSYIFSTKKDLQEELDWINNNEKKAIQKYSKRNETLSDEENLKKVKKEIENEIKIRENKSDVISFKNFCISSNFFSLETNDLQNPKFMKSMLRLSLLKDCNVNFDYSTRDTFYFYKRINIKLSEFNNVLISSFNNSKYSKNYMSGIYFYLNNFVAEKQNIIVEKNNFNYREANQFQNVKINNLTLNNFKPDFENEYIIAKKLEVNTIEFGDDFLNNVHIEETFKNIDFNDIKGVQNVLKNLDCSKSKNKVFLFQKLNKINRMPDSFKINLREETLSDFSTLWMGNLDTILGACKDTLDLSESSLIKCLSFDDYGIWGQSFFKTKKIIFPKKIKEIEGQIYPGSFVNIKFWENIGFTSDNFKLFFGRNWRLDEDKQIEIYSFDSSKKFEVLNDAGIFLKDNGEWENKKIRLTIKIDYMESKTLNPIYNITKNMDLFRAENYMDTLDINTFNFELTEKSLMGFKTIRCLKDDFEIFKEKNMEKTTNNNGEEVWYFKNHADYFNVPVNTYPNMEYNKLSFIFECNNGTYTLIPDKVPYFYDGNYLTYNITKIK</sequence>